<keyword evidence="6 10" id="KW-0067">ATP-binding</keyword>
<dbReference type="NCBIfam" id="NF010167">
    <property type="entry name" value="PRK13648.1"/>
    <property type="match status" value="2"/>
</dbReference>
<keyword evidence="11" id="KW-1185">Reference proteome</keyword>
<keyword evidence="8" id="KW-0472">Membrane</keyword>
<keyword evidence="4" id="KW-1003">Cell membrane</keyword>
<evidence type="ECO:0000256" key="2">
    <source>
        <dbReference type="ARBA" id="ARBA00005417"/>
    </source>
</evidence>
<evidence type="ECO:0000256" key="5">
    <source>
        <dbReference type="ARBA" id="ARBA00022741"/>
    </source>
</evidence>
<evidence type="ECO:0000256" key="7">
    <source>
        <dbReference type="ARBA" id="ARBA00022967"/>
    </source>
</evidence>
<dbReference type="Proteomes" id="UP000308230">
    <property type="component" value="Unassembled WGS sequence"/>
</dbReference>
<comment type="subcellular location">
    <subcellularLocation>
        <location evidence="1">Cell membrane</location>
        <topology evidence="1">Peripheral membrane protein</topology>
    </subcellularLocation>
</comment>
<dbReference type="Gene3D" id="3.40.50.300">
    <property type="entry name" value="P-loop containing nucleotide triphosphate hydrolases"/>
    <property type="match status" value="2"/>
</dbReference>
<accession>A0A5R9F858</accession>
<dbReference type="RefSeq" id="WP_138128352.1">
    <property type="nucleotide sequence ID" value="NZ_SWLG01000015.1"/>
</dbReference>
<dbReference type="GO" id="GO:0015087">
    <property type="term" value="F:cobalt ion transmembrane transporter activity"/>
    <property type="evidence" value="ECO:0007669"/>
    <property type="project" value="UniProtKB-ARBA"/>
</dbReference>
<dbReference type="InterPro" id="IPR027417">
    <property type="entry name" value="P-loop_NTPase"/>
</dbReference>
<dbReference type="PANTHER" id="PTHR43553">
    <property type="entry name" value="HEAVY METAL TRANSPORTER"/>
    <property type="match status" value="1"/>
</dbReference>
<comment type="caution">
    <text evidence="10">The sequence shown here is derived from an EMBL/GenBank/DDBJ whole genome shotgun (WGS) entry which is preliminary data.</text>
</comment>
<dbReference type="AlphaFoldDB" id="A0A5R9F858"/>
<protein>
    <submittedName>
        <fullName evidence="10">ABC transporter ATP-binding protein</fullName>
    </submittedName>
</protein>
<dbReference type="PANTHER" id="PTHR43553:SF27">
    <property type="entry name" value="ENERGY-COUPLING FACTOR TRANSPORTER ATP-BINDING PROTEIN ECFA2"/>
    <property type="match status" value="1"/>
</dbReference>
<dbReference type="EMBL" id="SWLG01000015">
    <property type="protein sequence ID" value="TLS35915.1"/>
    <property type="molecule type" value="Genomic_DNA"/>
</dbReference>
<dbReference type="Pfam" id="PF00005">
    <property type="entry name" value="ABC_tran"/>
    <property type="match status" value="2"/>
</dbReference>
<evidence type="ECO:0000256" key="4">
    <source>
        <dbReference type="ARBA" id="ARBA00022475"/>
    </source>
</evidence>
<evidence type="ECO:0000313" key="11">
    <source>
        <dbReference type="Proteomes" id="UP000308230"/>
    </source>
</evidence>
<dbReference type="InterPro" id="IPR003439">
    <property type="entry name" value="ABC_transporter-like_ATP-bd"/>
</dbReference>
<keyword evidence="3" id="KW-0813">Transport</keyword>
<dbReference type="SUPFAM" id="SSF52540">
    <property type="entry name" value="P-loop containing nucleoside triphosphate hydrolases"/>
    <property type="match status" value="2"/>
</dbReference>
<evidence type="ECO:0000256" key="8">
    <source>
        <dbReference type="ARBA" id="ARBA00023136"/>
    </source>
</evidence>
<feature type="domain" description="ABC transporter" evidence="9">
    <location>
        <begin position="4"/>
        <end position="242"/>
    </location>
</feature>
<dbReference type="PROSITE" id="PS50893">
    <property type="entry name" value="ABC_TRANSPORTER_2"/>
    <property type="match status" value="2"/>
</dbReference>
<keyword evidence="7" id="KW-1278">Translocase</keyword>
<keyword evidence="5" id="KW-0547">Nucleotide-binding</keyword>
<feature type="domain" description="ABC transporter" evidence="9">
    <location>
        <begin position="298"/>
        <end position="530"/>
    </location>
</feature>
<name>A0A5R9F858_9BACL</name>
<dbReference type="PROSITE" id="PS00211">
    <property type="entry name" value="ABC_TRANSPORTER_1"/>
    <property type="match status" value="2"/>
</dbReference>
<dbReference type="GO" id="GO:0005524">
    <property type="term" value="F:ATP binding"/>
    <property type="evidence" value="ECO:0007669"/>
    <property type="project" value="UniProtKB-KW"/>
</dbReference>
<organism evidence="10 11">
    <name type="scientific">Exobacillus caeni</name>
    <dbReference type="NCBI Taxonomy" id="2574798"/>
    <lineage>
        <taxon>Bacteria</taxon>
        <taxon>Bacillati</taxon>
        <taxon>Bacillota</taxon>
        <taxon>Bacilli</taxon>
        <taxon>Bacillales</taxon>
        <taxon>Guptibacillaceae</taxon>
        <taxon>Exobacillus</taxon>
    </lineage>
</organism>
<dbReference type="GO" id="GO:0043190">
    <property type="term" value="C:ATP-binding cassette (ABC) transporter complex"/>
    <property type="evidence" value="ECO:0007669"/>
    <property type="project" value="TreeGrafter"/>
</dbReference>
<dbReference type="InterPro" id="IPR015856">
    <property type="entry name" value="ABC_transpr_CbiO/EcfA_su"/>
</dbReference>
<sequence length="558" mass="62603">MEILKLKNLSFSYPERDDEVLQQISFDVKKGEFLVLGGPSGCGKSTLIKLVKHDIAPAGRRKGGIIFNGKRIEDLPAEELAGEIGMVFQDPDNQIVMEEVLQELAFGLENLGYSTDYIRKRVAEMVQFFGLENLLARKTHELSGGQKQLVNLASVLLLNPKLLLLDEPTSQLDPVAAKEFITMVKRINEEFGVTILMVEHRLEELTAVADRMMLLNGGQIAYDGSPREVFFNVWDRRDEIFSAYVPSIPSLSLHLNENPEVKEIPLSVKEGRMWLSGINGFSAEQQPLPEAVNVRKVLSCDSVCFRYERKGENVLSDLNIDIYSNEIFAIVGGNGSGKSTMLKTMAGLINPQRGTIRFKNQKLKKIPKQEFHLSVAYLPQNPKLFFLHDTLEEEWSRAIERTNDENGNEKMNRITEMLGISHLAEHHPYDLSGGELQKAALACLLVSDPEVLLIDEPTKGMDPLSKQKFGELLTDLHFDGHTIVMVTHDIEFAAEYATRCMMLFNGQVASVSDPRSFFAGNTFYTTSINRLVRGSNLQEVITVKEALASWRVQASIQV</sequence>
<dbReference type="CDD" id="cd03225">
    <property type="entry name" value="ABC_cobalt_CbiO_domain1"/>
    <property type="match status" value="2"/>
</dbReference>
<dbReference type="GO" id="GO:0016887">
    <property type="term" value="F:ATP hydrolysis activity"/>
    <property type="evidence" value="ECO:0007669"/>
    <property type="project" value="InterPro"/>
</dbReference>
<dbReference type="FunFam" id="3.40.50.300:FF:000224">
    <property type="entry name" value="Energy-coupling factor transporter ATP-binding protein EcfA"/>
    <property type="match status" value="1"/>
</dbReference>
<evidence type="ECO:0000259" key="9">
    <source>
        <dbReference type="PROSITE" id="PS50893"/>
    </source>
</evidence>
<evidence type="ECO:0000313" key="10">
    <source>
        <dbReference type="EMBL" id="TLS35915.1"/>
    </source>
</evidence>
<dbReference type="InterPro" id="IPR017871">
    <property type="entry name" value="ABC_transporter-like_CS"/>
</dbReference>
<evidence type="ECO:0000256" key="1">
    <source>
        <dbReference type="ARBA" id="ARBA00004202"/>
    </source>
</evidence>
<proteinExistence type="inferred from homology"/>
<dbReference type="GO" id="GO:0042626">
    <property type="term" value="F:ATPase-coupled transmembrane transporter activity"/>
    <property type="evidence" value="ECO:0007669"/>
    <property type="project" value="TreeGrafter"/>
</dbReference>
<dbReference type="SMART" id="SM00382">
    <property type="entry name" value="AAA"/>
    <property type="match status" value="2"/>
</dbReference>
<gene>
    <name evidence="10" type="ORF">FCL54_18145</name>
</gene>
<dbReference type="OrthoDB" id="501320at2"/>
<comment type="similarity">
    <text evidence="2">Belongs to the ABC transporter superfamily.</text>
</comment>
<reference evidence="10 11" key="1">
    <citation type="submission" date="2019-04" db="EMBL/GenBank/DDBJ databases">
        <title>Bacillus caeni sp. nov., a bacterium isolated from mangrove sediment.</title>
        <authorList>
            <person name="Huang H."/>
            <person name="Mo K."/>
            <person name="Hu Y."/>
        </authorList>
    </citation>
    <scope>NUCLEOTIDE SEQUENCE [LARGE SCALE GENOMIC DNA]</scope>
    <source>
        <strain evidence="10 11">HB172195</strain>
    </source>
</reference>
<dbReference type="InterPro" id="IPR050095">
    <property type="entry name" value="ECF_ABC_transporter_ATP-bd"/>
</dbReference>
<evidence type="ECO:0000256" key="3">
    <source>
        <dbReference type="ARBA" id="ARBA00022448"/>
    </source>
</evidence>
<evidence type="ECO:0000256" key="6">
    <source>
        <dbReference type="ARBA" id="ARBA00022840"/>
    </source>
</evidence>
<dbReference type="InterPro" id="IPR003593">
    <property type="entry name" value="AAA+_ATPase"/>
</dbReference>